<keyword evidence="3" id="KW-1185">Reference proteome</keyword>
<proteinExistence type="predicted"/>
<evidence type="ECO:0000256" key="1">
    <source>
        <dbReference type="SAM" id="MobiDB-lite"/>
    </source>
</evidence>
<reference evidence="2" key="1">
    <citation type="submission" date="2013-11" db="EMBL/GenBank/DDBJ databases">
        <title>Genome sequence of the fusiform rust pathogen reveals effectors for host alternation and coevolution with pine.</title>
        <authorList>
            <consortium name="DOE Joint Genome Institute"/>
            <person name="Smith K."/>
            <person name="Pendleton A."/>
            <person name="Kubisiak T."/>
            <person name="Anderson C."/>
            <person name="Salamov A."/>
            <person name="Aerts A."/>
            <person name="Riley R."/>
            <person name="Clum A."/>
            <person name="Lindquist E."/>
            <person name="Ence D."/>
            <person name="Campbell M."/>
            <person name="Kronenberg Z."/>
            <person name="Feau N."/>
            <person name="Dhillon B."/>
            <person name="Hamelin R."/>
            <person name="Burleigh J."/>
            <person name="Smith J."/>
            <person name="Yandell M."/>
            <person name="Nelson C."/>
            <person name="Grigoriev I."/>
            <person name="Davis J."/>
        </authorList>
    </citation>
    <scope>NUCLEOTIDE SEQUENCE</scope>
    <source>
        <strain evidence="2">G11</strain>
    </source>
</reference>
<dbReference type="Proteomes" id="UP000886653">
    <property type="component" value="Unassembled WGS sequence"/>
</dbReference>
<protein>
    <submittedName>
        <fullName evidence="2">Uncharacterized protein</fullName>
    </submittedName>
</protein>
<feature type="compositionally biased region" description="Polar residues" evidence="1">
    <location>
        <begin position="84"/>
        <end position="96"/>
    </location>
</feature>
<evidence type="ECO:0000313" key="3">
    <source>
        <dbReference type="Proteomes" id="UP000886653"/>
    </source>
</evidence>
<feature type="region of interest" description="Disordered" evidence="1">
    <location>
        <begin position="194"/>
        <end position="218"/>
    </location>
</feature>
<organism evidence="2 3">
    <name type="scientific">Cronartium quercuum f. sp. fusiforme G11</name>
    <dbReference type="NCBI Taxonomy" id="708437"/>
    <lineage>
        <taxon>Eukaryota</taxon>
        <taxon>Fungi</taxon>
        <taxon>Dikarya</taxon>
        <taxon>Basidiomycota</taxon>
        <taxon>Pucciniomycotina</taxon>
        <taxon>Pucciniomycetes</taxon>
        <taxon>Pucciniales</taxon>
        <taxon>Coleosporiaceae</taxon>
        <taxon>Cronartium</taxon>
    </lineage>
</organism>
<evidence type="ECO:0000313" key="2">
    <source>
        <dbReference type="EMBL" id="KAG0141081.1"/>
    </source>
</evidence>
<feature type="region of interest" description="Disordered" evidence="1">
    <location>
        <begin position="84"/>
        <end position="120"/>
    </location>
</feature>
<name>A0A9P6T6Q1_9BASI</name>
<sequence>MLSCEVSAELTSILRQVASVETSHSDCENTLEFDRSSSIYLLASSYPCSAKVWQDVQVLKQSFFEFPTRDPEIASVATMTVNESRSDLASRQSKPVTPSKIVNPAPDQKSPDQGALKLNHSPVEIPPLYTAKDELFPTLCRADAPVSPQTDAEMSRRTSKPFEFEDSNSTCLGMDLIGNAPTVAEVGGKVLMGTGGPSSGQLPIRRSSQPTDDSTKARECSPLGRYPLVLIWWKSFMGSNINFNFQLYQIIASSDPPNPNFPTLRAKNHRFEVFWRVLLYQFEAP</sequence>
<dbReference type="AlphaFoldDB" id="A0A9P6T6Q1"/>
<comment type="caution">
    <text evidence="2">The sequence shown here is derived from an EMBL/GenBank/DDBJ whole genome shotgun (WGS) entry which is preliminary data.</text>
</comment>
<dbReference type="EMBL" id="MU167403">
    <property type="protein sequence ID" value="KAG0141081.1"/>
    <property type="molecule type" value="Genomic_DNA"/>
</dbReference>
<gene>
    <name evidence="2" type="ORF">CROQUDRAFT_99217</name>
</gene>
<accession>A0A9P6T6Q1</accession>